<dbReference type="PANTHER" id="PTHR11365:SF23">
    <property type="entry name" value="HYPOTHETICAL 5-OXOPROLINASE (EUROFUNG)-RELATED"/>
    <property type="match status" value="1"/>
</dbReference>
<dbReference type="Pfam" id="PF02538">
    <property type="entry name" value="Hydantoinase_B"/>
    <property type="match status" value="1"/>
</dbReference>
<dbReference type="PANTHER" id="PTHR11365">
    <property type="entry name" value="5-OXOPROLINASE RELATED"/>
    <property type="match status" value="1"/>
</dbReference>
<dbReference type="InterPro" id="IPR003692">
    <property type="entry name" value="Hydantoinase_B"/>
</dbReference>
<protein>
    <submittedName>
        <fullName evidence="2">Hydantoinase</fullName>
    </submittedName>
</protein>
<dbReference type="AlphaFoldDB" id="A0A076EIZ9"/>
<dbReference type="GO" id="GO:0005829">
    <property type="term" value="C:cytosol"/>
    <property type="evidence" value="ECO:0007669"/>
    <property type="project" value="TreeGrafter"/>
</dbReference>
<proteinExistence type="predicted"/>
<accession>A0A076EIZ9</accession>
<feature type="domain" description="Hydantoinase B/oxoprolinase" evidence="1">
    <location>
        <begin position="43"/>
        <end position="600"/>
    </location>
</feature>
<dbReference type="RefSeq" id="WP_128638420.1">
    <property type="nucleotide sequence ID" value="NZ_CP008947.1"/>
</dbReference>
<organism evidence="2 3">
    <name type="scientific">Rhodococcus opacus</name>
    <name type="common">Nocardia opaca</name>
    <dbReference type="NCBI Taxonomy" id="37919"/>
    <lineage>
        <taxon>Bacteria</taxon>
        <taxon>Bacillati</taxon>
        <taxon>Actinomycetota</taxon>
        <taxon>Actinomycetes</taxon>
        <taxon>Mycobacteriales</taxon>
        <taxon>Nocardiaceae</taxon>
        <taxon>Rhodococcus</taxon>
    </lineage>
</organism>
<gene>
    <name evidence="2" type="ORF">EP51_02005</name>
</gene>
<evidence type="ECO:0000259" key="1">
    <source>
        <dbReference type="Pfam" id="PF02538"/>
    </source>
</evidence>
<evidence type="ECO:0000313" key="2">
    <source>
        <dbReference type="EMBL" id="AII03459.1"/>
    </source>
</evidence>
<dbReference type="EMBL" id="CP008947">
    <property type="protein sequence ID" value="AII03459.1"/>
    <property type="molecule type" value="Genomic_DNA"/>
</dbReference>
<dbReference type="GO" id="GO:0017168">
    <property type="term" value="F:5-oxoprolinase (ATP-hydrolyzing) activity"/>
    <property type="evidence" value="ECO:0007669"/>
    <property type="project" value="TreeGrafter"/>
</dbReference>
<reference evidence="2 3" key="1">
    <citation type="submission" date="2014-07" db="EMBL/GenBank/DDBJ databases">
        <title>Genome Sequence of Rhodococcus opacus Strain R7, a Biodegrader of Mono- and Polycyclic Aromatic Hydrocarbons.</title>
        <authorList>
            <person name="Di Gennaro P."/>
            <person name="Zampolli J."/>
            <person name="Presti I."/>
            <person name="Cappelletti M."/>
            <person name="D'Ursi P."/>
            <person name="Orro A."/>
            <person name="Mezzelani A."/>
            <person name="Milanesi L."/>
        </authorList>
    </citation>
    <scope>NUCLEOTIDE SEQUENCE [LARGE SCALE GENOMIC DNA]</scope>
    <source>
        <strain evidence="2 3">R7</strain>
    </source>
</reference>
<dbReference type="InterPro" id="IPR045079">
    <property type="entry name" value="Oxoprolinase-like"/>
</dbReference>
<name>A0A076EIZ9_RHOOP</name>
<dbReference type="eggNOG" id="COG0146">
    <property type="taxonomic scope" value="Bacteria"/>
</dbReference>
<evidence type="ECO:0000313" key="3">
    <source>
        <dbReference type="Proteomes" id="UP000028488"/>
    </source>
</evidence>
<sequence>MTMQIPGSEIFSSRPIDPDALARSLPPTLAVHTVSQEHIDNLDPLTYEVIRHRLWSVTDEMGEALKRMSGSPIVTDANDFDFAISDEIGQEVQVGLYNTMLVGAVDLAIYWTLQHRATNPGITEGDMFLCNDPWVGGGLHQSDVIVYQPIFHEGKLFAWTSAICHEPDLGGSGLGSFDPSAKDVFSESLPTPPIKVVRDYELQRDVSDAWVRRSRVPMLVGLDLRAKIGANTVGRNRLLAVIEQYGADTVKAVMKRMMADAEGRLRGKLTSLPDGTWKATGYQDQSHTGDRGIHKITVAMTKAADHLTFDFTGTDPQTGVINCTYAGMRGGVMLALLPILAGDIPWSAGGLMRCFDLVSEEGTINNATFPAAVSRGPIGPAWLTGTLIAECLSQMLDRSVDLGTSVQAACCGTWDTAVIAGLDERPEQSVPFLNIMMEPMAGGYGARPTADGMDTGGLFCIPMGRIPDTEMTEFLYPLLTLWRREEPDSGGPGRQRGGVSASIAITPYGTSLPMGLVLASAGKAVAQNNGLAGGYPGNTGVEVLARGTDIVEQFAAGRIPDALDDLGGGRELGACYAESYVAPGEVLYMHWQGGGGYGDPLLRDPAAVAADFREGKVTENGAETVYGVILSGGDADEIRTSDRRDEMRTERRVRSGTTRSDAPVLDLAGARRLDDNLAEVTIGDARAIACAQCGRLLGDDKTNAALDLARFEGPSSTAGPQVTSDPREYVDAPVVFRQLCCPGCWTAIYSGIVPADHPDHALDIARLLPAVAER</sequence>
<dbReference type="Proteomes" id="UP000028488">
    <property type="component" value="Chromosome"/>
</dbReference>
<dbReference type="GO" id="GO:0006749">
    <property type="term" value="P:glutathione metabolic process"/>
    <property type="evidence" value="ECO:0007669"/>
    <property type="project" value="TreeGrafter"/>
</dbReference>